<dbReference type="InterPro" id="IPR058163">
    <property type="entry name" value="LysR-type_TF_proteobact-type"/>
</dbReference>
<evidence type="ECO:0000256" key="4">
    <source>
        <dbReference type="ARBA" id="ARBA00023163"/>
    </source>
</evidence>
<keyword evidence="7" id="KW-1185">Reference proteome</keyword>
<evidence type="ECO:0000256" key="3">
    <source>
        <dbReference type="ARBA" id="ARBA00023125"/>
    </source>
</evidence>
<protein>
    <submittedName>
        <fullName evidence="6">LysR family transcriptional regulator</fullName>
    </submittedName>
</protein>
<dbReference type="Proteomes" id="UP000055019">
    <property type="component" value="Unassembled WGS sequence"/>
</dbReference>
<dbReference type="NCBIfam" id="NF008352">
    <property type="entry name" value="PRK11139.1"/>
    <property type="match status" value="1"/>
</dbReference>
<dbReference type="InterPro" id="IPR000847">
    <property type="entry name" value="LysR_HTH_N"/>
</dbReference>
<dbReference type="FunFam" id="3.40.190.10:FF:000017">
    <property type="entry name" value="Glycine cleavage system transcriptional activator"/>
    <property type="match status" value="1"/>
</dbReference>
<dbReference type="Gene3D" id="3.40.190.10">
    <property type="entry name" value="Periplasmic binding protein-like II"/>
    <property type="match status" value="2"/>
</dbReference>
<dbReference type="InterPro" id="IPR036390">
    <property type="entry name" value="WH_DNA-bd_sf"/>
</dbReference>
<evidence type="ECO:0000313" key="7">
    <source>
        <dbReference type="Proteomes" id="UP000055019"/>
    </source>
</evidence>
<dbReference type="PANTHER" id="PTHR30537:SF74">
    <property type="entry name" value="HTH-TYPE TRANSCRIPTIONAL REGULATOR TRPI"/>
    <property type="match status" value="1"/>
</dbReference>
<feature type="domain" description="HTH lysR-type" evidence="5">
    <location>
        <begin position="5"/>
        <end position="62"/>
    </location>
</feature>
<dbReference type="GO" id="GO:0043565">
    <property type="term" value="F:sequence-specific DNA binding"/>
    <property type="evidence" value="ECO:0007669"/>
    <property type="project" value="TreeGrafter"/>
</dbReference>
<dbReference type="GO" id="GO:0006351">
    <property type="term" value="P:DNA-templated transcription"/>
    <property type="evidence" value="ECO:0007669"/>
    <property type="project" value="TreeGrafter"/>
</dbReference>
<dbReference type="SUPFAM" id="SSF46785">
    <property type="entry name" value="Winged helix' DNA-binding domain"/>
    <property type="match status" value="1"/>
</dbReference>
<dbReference type="PANTHER" id="PTHR30537">
    <property type="entry name" value="HTH-TYPE TRANSCRIPTIONAL REGULATOR"/>
    <property type="match status" value="1"/>
</dbReference>
<dbReference type="AlphaFoldDB" id="A0A158L3Y0"/>
<dbReference type="RefSeq" id="WP_061152299.1">
    <property type="nucleotide sequence ID" value="NZ_FCOM02000098.1"/>
</dbReference>
<dbReference type="SUPFAM" id="SSF53850">
    <property type="entry name" value="Periplasmic binding protein-like II"/>
    <property type="match status" value="1"/>
</dbReference>
<dbReference type="InterPro" id="IPR005119">
    <property type="entry name" value="LysR_subst-bd"/>
</dbReference>
<dbReference type="PROSITE" id="PS50931">
    <property type="entry name" value="HTH_LYSR"/>
    <property type="match status" value="1"/>
</dbReference>
<keyword evidence="4" id="KW-0804">Transcription</keyword>
<comment type="caution">
    <text evidence="6">The sequence shown here is derived from an EMBL/GenBank/DDBJ whole genome shotgun (WGS) entry which is preliminary data.</text>
</comment>
<dbReference type="Pfam" id="PF00126">
    <property type="entry name" value="HTH_1"/>
    <property type="match status" value="1"/>
</dbReference>
<comment type="similarity">
    <text evidence="1">Belongs to the LysR transcriptional regulatory family.</text>
</comment>
<dbReference type="OrthoDB" id="8683153at2"/>
<keyword evidence="2" id="KW-0805">Transcription regulation</keyword>
<dbReference type="Gene3D" id="1.10.10.10">
    <property type="entry name" value="Winged helix-like DNA-binding domain superfamily/Winged helix DNA-binding domain"/>
    <property type="match status" value="1"/>
</dbReference>
<proteinExistence type="inferred from homology"/>
<evidence type="ECO:0000313" key="6">
    <source>
        <dbReference type="EMBL" id="SAL87663.1"/>
    </source>
</evidence>
<dbReference type="GO" id="GO:0003700">
    <property type="term" value="F:DNA-binding transcription factor activity"/>
    <property type="evidence" value="ECO:0007669"/>
    <property type="project" value="InterPro"/>
</dbReference>
<accession>A0A158L3Y0</accession>
<evidence type="ECO:0000259" key="5">
    <source>
        <dbReference type="PROSITE" id="PS50931"/>
    </source>
</evidence>
<dbReference type="EMBL" id="FCOM02000098">
    <property type="protein sequence ID" value="SAL87663.1"/>
    <property type="molecule type" value="Genomic_DNA"/>
</dbReference>
<name>A0A158L3Y0_9BURK</name>
<dbReference type="Pfam" id="PF03466">
    <property type="entry name" value="LysR_substrate"/>
    <property type="match status" value="1"/>
</dbReference>
<evidence type="ECO:0000256" key="1">
    <source>
        <dbReference type="ARBA" id="ARBA00009437"/>
    </source>
</evidence>
<keyword evidence="3" id="KW-0238">DNA-binding</keyword>
<dbReference type="FunFam" id="1.10.10.10:FF:000038">
    <property type="entry name" value="Glycine cleavage system transcriptional activator"/>
    <property type="match status" value="1"/>
</dbReference>
<evidence type="ECO:0000256" key="2">
    <source>
        <dbReference type="ARBA" id="ARBA00023015"/>
    </source>
</evidence>
<gene>
    <name evidence="6" type="ORF">AWB74_08208</name>
</gene>
<organism evidence="6 7">
    <name type="scientific">Caballeronia arvi</name>
    <dbReference type="NCBI Taxonomy" id="1777135"/>
    <lineage>
        <taxon>Bacteria</taxon>
        <taxon>Pseudomonadati</taxon>
        <taxon>Pseudomonadota</taxon>
        <taxon>Betaproteobacteria</taxon>
        <taxon>Burkholderiales</taxon>
        <taxon>Burkholderiaceae</taxon>
        <taxon>Caballeronia</taxon>
    </lineage>
</organism>
<dbReference type="CDD" id="cd08432">
    <property type="entry name" value="PBP2_GcdR_TrpI_HvrB_AmpR_like"/>
    <property type="match status" value="1"/>
</dbReference>
<sequence length="299" mass="33112">MKRLPPLNWLRAFESSARHLSFTHAANELNLTQAAVSQQVKGLESQLGTALFRRLPRGIEMTDAGQAYLPVVHEAIERLAVATDEIFGRINLRVLTVRVSLVFYTQWLAVRLPAFRELHPDISLRITSNIWGGDSCVTDVDADLEIRHGHGKWSGLRAERLTRDTLLPVCAPDLPSARRPLAKPKDLAGHELLHVLGYEEGWGYWLRKAGAAKVDSSSGMHFDTLISALKAAELGQGVALARSSLVEQMLESGQLIAPLKPHLPTEEAFWLVYSPHSIVNPNAKAFVDWLVETADQARA</sequence>
<reference evidence="6" key="1">
    <citation type="submission" date="2016-01" db="EMBL/GenBank/DDBJ databases">
        <authorList>
            <person name="Peeters C."/>
        </authorList>
    </citation>
    <scope>NUCLEOTIDE SEQUENCE [LARGE SCALE GENOMIC DNA]</scope>
    <source>
        <strain evidence="6">LMG 29317</strain>
    </source>
</reference>
<dbReference type="InterPro" id="IPR036388">
    <property type="entry name" value="WH-like_DNA-bd_sf"/>
</dbReference>
<dbReference type="PRINTS" id="PR00039">
    <property type="entry name" value="HTHLYSR"/>
</dbReference>